<name>A0ABY6HQT8_9ARCH</name>
<evidence type="ECO:0008006" key="3">
    <source>
        <dbReference type="Google" id="ProtNLM"/>
    </source>
</evidence>
<sequence>MCYVDEFLNYINYYTHNLEIFQTKEIFFGYKFILNLSWSNVIKEIDNDEILDLEYNKNFLRGFYSNKVNLNDIPENCERIQFIKGLINLGRKIRKAKSFDEIKEHITLINKFIDVLLAYISENGYLLDGDISKKIKIIEFYELLDYLTVDHKEPNIFFNKFNQTKLTGIFILKIISGYLITIKFLIDKFKIIEYSDLIKKNNLVNLINTVSILKSNYGEISNFFISKSIENLYKEHEMGIPEDFKRNKKKNIKTINSGLKIITSQIKKFTDTDFESNFSFWSRFLSPYDEQITNEKISKQIMVNMIWSLISWTFKGIRQLIQNYESQLSYLSLIELVKWKCPIKKEIVMPFFSKKHEIEEINDGMSEKQISHILDQKLFWYKVDVLEGNDTLFNGYYTCLSLIRGEIFRRKNQNFENKLQIKIFKHEDGTSGDISVAVLMEGYGTIGSDFSGWLFFFNVATYGYHGFGPSLYKNIMDTINSNLLIITLDVIHLKMDILLKYLQGKTKYSIIHSQKDKLKKLEMDIDKRKGFAFEAVVYQWYTNKYPNFEISWGKSIYGEEIDIYILKDENVLSCYECKYFVHSKEEIIKQLIKKKKALKKLYPHHEIECFIVVYEWIDLNTELYFEKCDIKVEMNFKERIKRYPSVFGSFSKLKQYLE</sequence>
<reference evidence="1" key="1">
    <citation type="submission" date="2022-09" db="EMBL/GenBank/DDBJ databases">
        <title>Actin cytoskeleton and complex cell architecture in an #Asgard archaeon.</title>
        <authorList>
            <person name="Ponce Toledo R.I."/>
            <person name="Schleper C."/>
            <person name="Rodrigues Oliveira T."/>
            <person name="Wollweber F."/>
            <person name="Xu J."/>
            <person name="Rittmann S."/>
            <person name="Klingl A."/>
            <person name="Pilhofer M."/>
        </authorList>
    </citation>
    <scope>NUCLEOTIDE SEQUENCE</scope>
    <source>
        <strain evidence="1">B-35</strain>
    </source>
</reference>
<dbReference type="EMBL" id="CP104013">
    <property type="protein sequence ID" value="UYP44767.1"/>
    <property type="molecule type" value="Genomic_DNA"/>
</dbReference>
<dbReference type="Proteomes" id="UP001208689">
    <property type="component" value="Chromosome"/>
</dbReference>
<organism evidence="1 2">
    <name type="scientific">Candidatus Lokiarchaeum ossiferum</name>
    <dbReference type="NCBI Taxonomy" id="2951803"/>
    <lineage>
        <taxon>Archaea</taxon>
        <taxon>Promethearchaeati</taxon>
        <taxon>Promethearchaeota</taxon>
        <taxon>Promethearchaeia</taxon>
        <taxon>Promethearchaeales</taxon>
        <taxon>Promethearchaeaceae</taxon>
        <taxon>Candidatus Lokiarchaeum</taxon>
    </lineage>
</organism>
<gene>
    <name evidence="1" type="ORF">NEF87_001052</name>
</gene>
<protein>
    <recommendedName>
        <fullName evidence="3">Restriction endonuclease type IV Mrr domain-containing protein</fullName>
    </recommendedName>
</protein>
<evidence type="ECO:0000313" key="1">
    <source>
        <dbReference type="EMBL" id="UYP44767.1"/>
    </source>
</evidence>
<keyword evidence="2" id="KW-1185">Reference proteome</keyword>
<proteinExistence type="predicted"/>
<accession>A0ABY6HQT8</accession>
<evidence type="ECO:0000313" key="2">
    <source>
        <dbReference type="Proteomes" id="UP001208689"/>
    </source>
</evidence>